<dbReference type="RefSeq" id="WP_006188940.1">
    <property type="nucleotide sequence ID" value="NZ_ACYH01000038.1"/>
</dbReference>
<dbReference type="STRING" id="596324.TREVI0001_1662"/>
<proteinExistence type="predicted"/>
<name>C8PQT4_9SPIR</name>
<evidence type="ECO:0008006" key="3">
    <source>
        <dbReference type="Google" id="ProtNLM"/>
    </source>
</evidence>
<evidence type="ECO:0000313" key="2">
    <source>
        <dbReference type="Proteomes" id="UP000004509"/>
    </source>
</evidence>
<gene>
    <name evidence="1" type="ORF">TREVI0001_1662</name>
</gene>
<comment type="caution">
    <text evidence="1">The sequence shown here is derived from an EMBL/GenBank/DDBJ whole genome shotgun (WGS) entry which is preliminary data.</text>
</comment>
<dbReference type="eggNOG" id="ENOG50300BV">
    <property type="taxonomic scope" value="Bacteria"/>
</dbReference>
<organism evidence="1 2">
    <name type="scientific">Treponema vincentii ATCC 35580</name>
    <dbReference type="NCBI Taxonomy" id="596324"/>
    <lineage>
        <taxon>Bacteria</taxon>
        <taxon>Pseudomonadati</taxon>
        <taxon>Spirochaetota</taxon>
        <taxon>Spirochaetia</taxon>
        <taxon>Spirochaetales</taxon>
        <taxon>Treponemataceae</taxon>
        <taxon>Treponema</taxon>
    </lineage>
</organism>
<dbReference type="Pfam" id="PF10895">
    <property type="entry name" value="DUF2715"/>
    <property type="match status" value="1"/>
</dbReference>
<dbReference type="InterPro" id="IPR024471">
    <property type="entry name" value="DUF2715"/>
</dbReference>
<protein>
    <recommendedName>
        <fullName evidence="3">Outer membrane protein beta-barrel domain-containing protein</fullName>
    </recommendedName>
</protein>
<evidence type="ECO:0000313" key="1">
    <source>
        <dbReference type="EMBL" id="EEV20248.1"/>
    </source>
</evidence>
<dbReference type="EMBL" id="ACYH01000038">
    <property type="protein sequence ID" value="EEV20248.1"/>
    <property type="molecule type" value="Genomic_DNA"/>
</dbReference>
<dbReference type="OrthoDB" id="361046at2"/>
<accession>C8PQT4</accession>
<dbReference type="AlphaFoldDB" id="C8PQT4"/>
<sequence length="244" mass="26445">MKLNGILGVTVNAAMNRRVKKGIALLSLLFICIPFCAAEITFSPGIGGTVHTVQSFFEIQNAEDPEHSVVSEKAVTYTIPVPSSGLDIHFTHESSGFTLSVINNIGFPITLFKKSGFGNETQRVIGFILDEQVLFGYTYGVKQPFSIHFGIGPGAVLGRFWTLQNVQISENVYYTVTPIALHLGVQYLFTQHVGIAIGIHDMLGVSGIFLSDKSSNSSAEKRKVTGTVGLGNTFTLRIAATLRF</sequence>
<dbReference type="Proteomes" id="UP000004509">
    <property type="component" value="Unassembled WGS sequence"/>
</dbReference>
<reference evidence="1 2" key="1">
    <citation type="submission" date="2009-07" db="EMBL/GenBank/DDBJ databases">
        <authorList>
            <person name="Madupu R."/>
            <person name="Sebastian Y."/>
            <person name="Durkin A.S."/>
            <person name="Torralba M."/>
            <person name="Methe B."/>
            <person name="Sutton G.G."/>
            <person name="Strausberg R.L."/>
            <person name="Nelson K.E."/>
        </authorList>
    </citation>
    <scope>NUCLEOTIDE SEQUENCE [LARGE SCALE GENOMIC DNA]</scope>
    <source>
        <strain evidence="1 2">ATCC 35580</strain>
    </source>
</reference>